<comment type="caution">
    <text evidence="5">The sequence shown here is derived from an EMBL/GenBank/DDBJ whole genome shotgun (WGS) entry which is preliminary data.</text>
</comment>
<dbReference type="InterPro" id="IPR002471">
    <property type="entry name" value="Pept_S9_AS"/>
</dbReference>
<dbReference type="Gene3D" id="2.140.10.30">
    <property type="entry name" value="Dipeptidylpeptidase IV, N-terminal domain"/>
    <property type="match status" value="1"/>
</dbReference>
<dbReference type="PANTHER" id="PTHR11731:SF193">
    <property type="entry name" value="DIPEPTIDYL PEPTIDASE 9"/>
    <property type="match status" value="1"/>
</dbReference>
<evidence type="ECO:0000259" key="3">
    <source>
        <dbReference type="Pfam" id="PF00326"/>
    </source>
</evidence>
<dbReference type="PANTHER" id="PTHR11731">
    <property type="entry name" value="PROTEASE FAMILY S9B,C DIPEPTIDYL-PEPTIDASE IV-RELATED"/>
    <property type="match status" value="1"/>
</dbReference>
<feature type="domain" description="Peptidase S9 prolyl oligopeptidase catalytic" evidence="3">
    <location>
        <begin position="507"/>
        <end position="707"/>
    </location>
</feature>
<evidence type="ECO:0000313" key="5">
    <source>
        <dbReference type="EMBL" id="MDT0416570.1"/>
    </source>
</evidence>
<dbReference type="PRINTS" id="PR00862">
    <property type="entry name" value="PROLIGOPTASE"/>
</dbReference>
<dbReference type="InterPro" id="IPR011659">
    <property type="entry name" value="WD40"/>
</dbReference>
<proteinExistence type="predicted"/>
<evidence type="ECO:0000313" key="6">
    <source>
        <dbReference type="Proteomes" id="UP001183607"/>
    </source>
</evidence>
<dbReference type="SUPFAM" id="SSF82171">
    <property type="entry name" value="DPP6 N-terminal domain-like"/>
    <property type="match status" value="1"/>
</dbReference>
<dbReference type="PROSITE" id="PS00708">
    <property type="entry name" value="PRO_ENDOPEP_SER"/>
    <property type="match status" value="1"/>
</dbReference>
<protein>
    <submittedName>
        <fullName evidence="5">Prolyl oligopeptidase family serine peptidase</fullName>
    </submittedName>
</protein>
<name>A0ABD5E5I0_9ACTN</name>
<dbReference type="InterPro" id="IPR050278">
    <property type="entry name" value="Serine_Prot_S9B/DPPIV"/>
</dbReference>
<dbReference type="GO" id="GO:0008233">
    <property type="term" value="F:peptidase activity"/>
    <property type="evidence" value="ECO:0007669"/>
    <property type="project" value="UniProtKB-KW"/>
</dbReference>
<sequence length="712" mass="76902">MTTESLSFPRQYARSQRFTLGAPRSLTVAPDGSRIVFLRSRSGTDRSQMLWVLDVTEDGKSAERLLADPAALLGAGGERLSARERARRERARESAAGIVGYASDAEVSTAVYALSGRLWTTDLRSGASRALAVPGPVIDPRLSPDGSMIAYVSEGALRLVDADGNGDRALAAPEEAQVTYGLAEFVAAEEMDRTRGFWWAPDSARLLVARVDESPVQRWWIADPAHPDREPSAVAYPRAGTANADVRLFLHDLEGGRTEVVWDRVRYPYLARVHWSAAGAPLLLVQSRDQRAVLYLGVDEESGATRMVHADEDPDWVELRGGSPAWTPDGKLVRITDEGGARVLAVGDRLLTGGTLQVRAVLDVGADDVLISAAAGAEAADRETGEIHVHRVSALGVERVSAGAGVHSAVRGGPLTVLSTATPDAFGTTYRVLRDGEEVARLASYAETPDLVPRPVFTTGGAREIPCAVLLPSWYREEEGPLPVLMDPYGGPHGQRVVAARNPHLTSQWFAEQGFAVVVADGRGTPGPSPAWEKAVNRRLTLSLDDQVDALHGLADRFPLDLSRVAIRGWSFGGYLAAMAVLRRPDVFHAGVSGAPVTDLRLYDTHYQERYLGDPAAEPEVYAHNSLVTDEGLSEAREPHRPLMLIHGLVDDNVVVAHGLRLSSALLAAGRPHEFLPLSGVTHMTPQEEVAENLLLFQVDFLRRSLGLSARD</sequence>
<dbReference type="InterPro" id="IPR002470">
    <property type="entry name" value="Peptidase_S9A"/>
</dbReference>
<dbReference type="SUPFAM" id="SSF53474">
    <property type="entry name" value="alpha/beta-Hydrolases"/>
    <property type="match status" value="1"/>
</dbReference>
<dbReference type="EMBL" id="JAVRER010000018">
    <property type="protein sequence ID" value="MDT0416570.1"/>
    <property type="molecule type" value="Genomic_DNA"/>
</dbReference>
<gene>
    <name evidence="5" type="ORF">RM574_13845</name>
</gene>
<dbReference type="InterPro" id="IPR029058">
    <property type="entry name" value="AB_hydrolase_fold"/>
</dbReference>
<organism evidence="5 6">
    <name type="scientific">Streptomyces evansiae</name>
    <dbReference type="NCBI Taxonomy" id="3075535"/>
    <lineage>
        <taxon>Bacteria</taxon>
        <taxon>Bacillati</taxon>
        <taxon>Actinomycetota</taxon>
        <taxon>Actinomycetes</taxon>
        <taxon>Kitasatosporales</taxon>
        <taxon>Streptomycetaceae</taxon>
        <taxon>Streptomyces</taxon>
    </lineage>
</organism>
<evidence type="ECO:0000259" key="4">
    <source>
        <dbReference type="Pfam" id="PF00930"/>
    </source>
</evidence>
<keyword evidence="2" id="KW-0378">Hydrolase</keyword>
<dbReference type="InterPro" id="IPR002469">
    <property type="entry name" value="Peptidase_S9B_N"/>
</dbReference>
<dbReference type="InterPro" id="IPR001375">
    <property type="entry name" value="Peptidase_S9_cat"/>
</dbReference>
<dbReference type="Pfam" id="PF07676">
    <property type="entry name" value="PD40"/>
    <property type="match status" value="1"/>
</dbReference>
<keyword evidence="1" id="KW-0645">Protease</keyword>
<dbReference type="AlphaFoldDB" id="A0ABD5E5I0"/>
<dbReference type="GO" id="GO:0006508">
    <property type="term" value="P:proteolysis"/>
    <property type="evidence" value="ECO:0007669"/>
    <property type="project" value="UniProtKB-KW"/>
</dbReference>
<dbReference type="Pfam" id="PF00930">
    <property type="entry name" value="DPPIV_N"/>
    <property type="match status" value="1"/>
</dbReference>
<feature type="domain" description="Dipeptidylpeptidase IV N-terminal" evidence="4">
    <location>
        <begin position="114"/>
        <end position="346"/>
    </location>
</feature>
<dbReference type="Pfam" id="PF00326">
    <property type="entry name" value="Peptidase_S9"/>
    <property type="match status" value="1"/>
</dbReference>
<reference evidence="6" key="1">
    <citation type="submission" date="2023-07" db="EMBL/GenBank/DDBJ databases">
        <title>30 novel species of actinomycetes from the DSMZ collection.</title>
        <authorList>
            <person name="Nouioui I."/>
        </authorList>
    </citation>
    <scope>NUCLEOTIDE SEQUENCE [LARGE SCALE GENOMIC DNA]</scope>
    <source>
        <strain evidence="6">DSM 41982</strain>
    </source>
</reference>
<dbReference type="RefSeq" id="WP_095682169.1">
    <property type="nucleotide sequence ID" value="NZ_JAVRER010000018.1"/>
</dbReference>
<evidence type="ECO:0000256" key="1">
    <source>
        <dbReference type="ARBA" id="ARBA00022670"/>
    </source>
</evidence>
<evidence type="ECO:0000256" key="2">
    <source>
        <dbReference type="ARBA" id="ARBA00022801"/>
    </source>
</evidence>
<dbReference type="Gene3D" id="3.40.50.1820">
    <property type="entry name" value="alpha/beta hydrolase"/>
    <property type="match status" value="1"/>
</dbReference>
<dbReference type="Proteomes" id="UP001183607">
    <property type="component" value="Unassembled WGS sequence"/>
</dbReference>
<accession>A0ABD5E5I0</accession>